<name>A0A0C9LYV9_9FUNG</name>
<reference evidence="1" key="1">
    <citation type="submission" date="2014-09" db="EMBL/GenBank/DDBJ databases">
        <title>Draft genome sequence of an oleaginous Mucoromycotina fungus Mucor ambiguus NBRC6742.</title>
        <authorList>
            <person name="Takeda I."/>
            <person name="Yamane N."/>
            <person name="Morita T."/>
            <person name="Tamano K."/>
            <person name="Machida M."/>
            <person name="Baker S."/>
            <person name="Koike H."/>
        </authorList>
    </citation>
    <scope>NUCLEOTIDE SEQUENCE</scope>
    <source>
        <strain evidence="1">NBRC 6742</strain>
    </source>
</reference>
<dbReference type="AlphaFoldDB" id="A0A0C9LYV9"/>
<keyword evidence="2" id="KW-1185">Reference proteome</keyword>
<evidence type="ECO:0000313" key="2">
    <source>
        <dbReference type="Proteomes" id="UP000053815"/>
    </source>
</evidence>
<gene>
    <name evidence="1" type="ORF">MAM1_0575d10951</name>
</gene>
<organism evidence="1">
    <name type="scientific">Mucor ambiguus</name>
    <dbReference type="NCBI Taxonomy" id="91626"/>
    <lineage>
        <taxon>Eukaryota</taxon>
        <taxon>Fungi</taxon>
        <taxon>Fungi incertae sedis</taxon>
        <taxon>Mucoromycota</taxon>
        <taxon>Mucoromycotina</taxon>
        <taxon>Mucoromycetes</taxon>
        <taxon>Mucorales</taxon>
        <taxon>Mucorineae</taxon>
        <taxon>Mucoraceae</taxon>
        <taxon>Mucor</taxon>
    </lineage>
</organism>
<evidence type="ECO:0000313" key="1">
    <source>
        <dbReference type="EMBL" id="GAN11390.1"/>
    </source>
</evidence>
<dbReference type="OrthoDB" id="2447509at2759"/>
<dbReference type="EMBL" id="DF836864">
    <property type="protein sequence ID" value="GAN11390.1"/>
    <property type="molecule type" value="Genomic_DNA"/>
</dbReference>
<sequence length="86" mass="9601">MNVDLDRRYANEKHSAYAFRIHASAHHLMSPELIPNPNNAIQHPNGIENIQIIFRAESDTDIRDYNASTADEIGVLIVGGEDESSI</sequence>
<proteinExistence type="predicted"/>
<accession>A0A0C9LYV9</accession>
<protein>
    <submittedName>
        <fullName evidence="1">Uncharacterized protein</fullName>
    </submittedName>
</protein>
<dbReference type="Proteomes" id="UP000053815">
    <property type="component" value="Unassembled WGS sequence"/>
</dbReference>